<sequence length="275" mass="31259">MSVLQKSIDFLIPLIKQITGPVVIGISGPQGSGKTTVSSKLTDYVNENTDLQAITLSLDDFYLTYNDQIKLNQLCVDKYDGNKLLQGRGLPGTHDIDLLTEVLENFLKGMEFHTVGYDKSLQNGKGDRIPEAKTFNPPKVDVIFLEGWFLGFKPLVDIPKSTDPIVNQHKPQHLKLVDDFLIKYQRAFGYCQYSVIIETPDIDNVFQWRLQQEHQLIRERGMGMTDNEVKLFVDRYMPVYKLYYHELCNSGLSTKGNNLVVKIDIDRSVVGAQII</sequence>
<dbReference type="EMBL" id="CALSDN010000001">
    <property type="protein sequence ID" value="CAH6718772.1"/>
    <property type="molecule type" value="Genomic_DNA"/>
</dbReference>
<comment type="caution">
    <text evidence="1">The sequence shown here is derived from an EMBL/GenBank/DDBJ whole genome shotgun (WGS) entry which is preliminary data.</text>
</comment>
<protein>
    <submittedName>
        <fullName evidence="1">Probable ATP-dependent kinase Tda10p</fullName>
    </submittedName>
</protein>
<evidence type="ECO:0000313" key="2">
    <source>
        <dbReference type="Proteomes" id="UP001152531"/>
    </source>
</evidence>
<proteinExistence type="predicted"/>
<gene>
    <name evidence="1" type="ORF">CLIB1444_01S14180</name>
</gene>
<reference evidence="1" key="1">
    <citation type="submission" date="2022-06" db="EMBL/GenBank/DDBJ databases">
        <authorList>
            <person name="Legras J.-L."/>
            <person name="Devillers H."/>
            <person name="Grondin C."/>
        </authorList>
    </citation>
    <scope>NUCLEOTIDE SEQUENCE</scope>
    <source>
        <strain evidence="1">CLIB 1444</strain>
    </source>
</reference>
<keyword evidence="1" id="KW-0808">Transferase</keyword>
<evidence type="ECO:0000313" key="1">
    <source>
        <dbReference type="EMBL" id="CAH6718772.1"/>
    </source>
</evidence>
<dbReference type="Proteomes" id="UP001152531">
    <property type="component" value="Unassembled WGS sequence"/>
</dbReference>
<name>A0ACA9Y1D8_9ASCO</name>
<organism evidence="1 2">
    <name type="scientific">[Candida] jaroonii</name>
    <dbReference type="NCBI Taxonomy" id="467808"/>
    <lineage>
        <taxon>Eukaryota</taxon>
        <taxon>Fungi</taxon>
        <taxon>Dikarya</taxon>
        <taxon>Ascomycota</taxon>
        <taxon>Saccharomycotina</taxon>
        <taxon>Pichiomycetes</taxon>
        <taxon>Debaryomycetaceae</taxon>
        <taxon>Yamadazyma</taxon>
    </lineage>
</organism>
<accession>A0ACA9Y1D8</accession>
<keyword evidence="1" id="KW-0418">Kinase</keyword>
<keyword evidence="2" id="KW-1185">Reference proteome</keyword>